<feature type="region of interest" description="Disordered" evidence="1">
    <location>
        <begin position="178"/>
        <end position="207"/>
    </location>
</feature>
<feature type="compositionally biased region" description="Low complexity" evidence="1">
    <location>
        <begin position="135"/>
        <end position="152"/>
    </location>
</feature>
<dbReference type="AlphaFoldDB" id="A0A0L0S055"/>
<sequence length="492" mass="53458">MDVNQLSPPDNFETTPTLSTPTSTLTLPPSTTTTIFSFPGRRRHRVQAIDSLASGRFNKSPARPPRADSPPPPLSPLVVKDPVQEFDWCPRYLAAAWMPYGAPLPPNAYLDVSVVILPRRERCDGPAPPPGTGAAGPPSLGPTPSASPVTVAMTSATTTPAATPMWAHAVDFCDAPSSVTQGSAPLQSPPSSVTQGSTPKRPPSFKPILRSRSLSVADVCNPEAAHQIHLVLAAPARVAEPRHPRRTLKKKDSRRQHRRLQQLLEFSDAPAAPPRRKLKRKQESSRDRAPKPAAAAAAAADRGFLDLEAELSGSDNGAGSHDDDADSDDSAGSLVDWIAETQMEPDTPTSRLALYRMAHPPESPMDDDEAGPLQLLSFLLRGRARLPPMTPRTPGARTNDTYDSQDPFLAPSDEPEPASTSTVQVSLDALEAQFDRDYRRRKRRRRERERGEDEDDDEADEEVGSTDEATTPPIRLRPLNRTVVELLSDDDD</sequence>
<feature type="compositionally biased region" description="Polar residues" evidence="1">
    <location>
        <begin position="178"/>
        <end position="198"/>
    </location>
</feature>
<feature type="compositionally biased region" description="Pro residues" evidence="1">
    <location>
        <begin position="62"/>
        <end position="73"/>
    </location>
</feature>
<keyword evidence="3" id="KW-1185">Reference proteome</keyword>
<reference evidence="2 3" key="1">
    <citation type="submission" date="2009-11" db="EMBL/GenBank/DDBJ databases">
        <title>Annotation of Allomyces macrogynus ATCC 38327.</title>
        <authorList>
            <consortium name="The Broad Institute Genome Sequencing Platform"/>
            <person name="Russ C."/>
            <person name="Cuomo C."/>
            <person name="Burger G."/>
            <person name="Gray M.W."/>
            <person name="Holland P.W.H."/>
            <person name="King N."/>
            <person name="Lang F.B.F."/>
            <person name="Roger A.J."/>
            <person name="Ruiz-Trillo I."/>
            <person name="Young S.K."/>
            <person name="Zeng Q."/>
            <person name="Gargeya S."/>
            <person name="Fitzgerald M."/>
            <person name="Haas B."/>
            <person name="Abouelleil A."/>
            <person name="Alvarado L."/>
            <person name="Arachchi H.M."/>
            <person name="Berlin A."/>
            <person name="Chapman S.B."/>
            <person name="Gearin G."/>
            <person name="Goldberg J."/>
            <person name="Griggs A."/>
            <person name="Gujja S."/>
            <person name="Hansen M."/>
            <person name="Heiman D."/>
            <person name="Howarth C."/>
            <person name="Larimer J."/>
            <person name="Lui A."/>
            <person name="MacDonald P.J.P."/>
            <person name="McCowen C."/>
            <person name="Montmayeur A."/>
            <person name="Murphy C."/>
            <person name="Neiman D."/>
            <person name="Pearson M."/>
            <person name="Priest M."/>
            <person name="Roberts A."/>
            <person name="Saif S."/>
            <person name="Shea T."/>
            <person name="Sisk P."/>
            <person name="Stolte C."/>
            <person name="Sykes S."/>
            <person name="Wortman J."/>
            <person name="Nusbaum C."/>
            <person name="Birren B."/>
        </authorList>
    </citation>
    <scope>NUCLEOTIDE SEQUENCE [LARGE SCALE GENOMIC DNA]</scope>
    <source>
        <strain evidence="2 3">ATCC 38327</strain>
    </source>
</reference>
<accession>A0A0L0S055</accession>
<feature type="compositionally biased region" description="Acidic residues" evidence="1">
    <location>
        <begin position="452"/>
        <end position="465"/>
    </location>
</feature>
<dbReference type="EMBL" id="GG745329">
    <property type="protein sequence ID" value="KNE55795.1"/>
    <property type="molecule type" value="Genomic_DNA"/>
</dbReference>
<feature type="region of interest" description="Disordered" evidence="1">
    <location>
        <begin position="261"/>
        <end position="331"/>
    </location>
</feature>
<name>A0A0L0S055_ALLM3</name>
<feature type="compositionally biased region" description="Low complexity" evidence="1">
    <location>
        <begin position="14"/>
        <end position="34"/>
    </location>
</feature>
<evidence type="ECO:0000256" key="1">
    <source>
        <dbReference type="SAM" id="MobiDB-lite"/>
    </source>
</evidence>
<feature type="compositionally biased region" description="Basic and acidic residues" evidence="1">
    <location>
        <begin position="281"/>
        <end position="290"/>
    </location>
</feature>
<protein>
    <submittedName>
        <fullName evidence="2">Uncharacterized protein</fullName>
    </submittedName>
</protein>
<evidence type="ECO:0000313" key="2">
    <source>
        <dbReference type="EMBL" id="KNE55795.1"/>
    </source>
</evidence>
<evidence type="ECO:0000313" key="3">
    <source>
        <dbReference type="Proteomes" id="UP000054350"/>
    </source>
</evidence>
<feature type="region of interest" description="Disordered" evidence="1">
    <location>
        <begin position="121"/>
        <end position="152"/>
    </location>
</feature>
<dbReference type="Proteomes" id="UP000054350">
    <property type="component" value="Unassembled WGS sequence"/>
</dbReference>
<feature type="region of interest" description="Disordered" evidence="1">
    <location>
        <begin position="1"/>
        <end position="73"/>
    </location>
</feature>
<reference evidence="3" key="2">
    <citation type="submission" date="2009-11" db="EMBL/GenBank/DDBJ databases">
        <title>The Genome Sequence of Allomyces macrogynus strain ATCC 38327.</title>
        <authorList>
            <consortium name="The Broad Institute Genome Sequencing Platform"/>
            <person name="Russ C."/>
            <person name="Cuomo C."/>
            <person name="Shea T."/>
            <person name="Young S.K."/>
            <person name="Zeng Q."/>
            <person name="Koehrsen M."/>
            <person name="Haas B."/>
            <person name="Borodovsky M."/>
            <person name="Guigo R."/>
            <person name="Alvarado L."/>
            <person name="Berlin A."/>
            <person name="Borenstein D."/>
            <person name="Chen Z."/>
            <person name="Engels R."/>
            <person name="Freedman E."/>
            <person name="Gellesch M."/>
            <person name="Goldberg J."/>
            <person name="Griggs A."/>
            <person name="Gujja S."/>
            <person name="Heiman D."/>
            <person name="Hepburn T."/>
            <person name="Howarth C."/>
            <person name="Jen D."/>
            <person name="Larson L."/>
            <person name="Lewis B."/>
            <person name="Mehta T."/>
            <person name="Park D."/>
            <person name="Pearson M."/>
            <person name="Roberts A."/>
            <person name="Saif S."/>
            <person name="Shenoy N."/>
            <person name="Sisk P."/>
            <person name="Stolte C."/>
            <person name="Sykes S."/>
            <person name="Walk T."/>
            <person name="White J."/>
            <person name="Yandava C."/>
            <person name="Burger G."/>
            <person name="Gray M.W."/>
            <person name="Holland P.W.H."/>
            <person name="King N."/>
            <person name="Lang F.B.F."/>
            <person name="Roger A.J."/>
            <person name="Ruiz-Trillo I."/>
            <person name="Lander E."/>
            <person name="Nusbaum C."/>
        </authorList>
    </citation>
    <scope>NUCLEOTIDE SEQUENCE [LARGE SCALE GENOMIC DNA]</scope>
    <source>
        <strain evidence="3">ATCC 38327</strain>
    </source>
</reference>
<gene>
    <name evidence="2" type="ORF">AMAG_17829</name>
</gene>
<feature type="region of interest" description="Disordered" evidence="1">
    <location>
        <begin position="384"/>
        <end position="492"/>
    </location>
</feature>
<dbReference type="VEuPathDB" id="FungiDB:AMAG_17829"/>
<organism evidence="2 3">
    <name type="scientific">Allomyces macrogynus (strain ATCC 38327)</name>
    <name type="common">Allomyces javanicus var. macrogynus</name>
    <dbReference type="NCBI Taxonomy" id="578462"/>
    <lineage>
        <taxon>Eukaryota</taxon>
        <taxon>Fungi</taxon>
        <taxon>Fungi incertae sedis</taxon>
        <taxon>Blastocladiomycota</taxon>
        <taxon>Blastocladiomycetes</taxon>
        <taxon>Blastocladiales</taxon>
        <taxon>Blastocladiaceae</taxon>
        <taxon>Allomyces</taxon>
    </lineage>
</organism>
<proteinExistence type="predicted"/>